<feature type="transmembrane region" description="Helical" evidence="1">
    <location>
        <begin position="360"/>
        <end position="380"/>
    </location>
</feature>
<keyword evidence="1" id="KW-0812">Transmembrane</keyword>
<dbReference type="InterPro" id="IPR002823">
    <property type="entry name" value="DUF112_TM"/>
</dbReference>
<evidence type="ECO:0000256" key="1">
    <source>
        <dbReference type="SAM" id="Phobius"/>
    </source>
</evidence>
<comment type="caution">
    <text evidence="3">The sequence shown here is derived from an EMBL/GenBank/DDBJ whole genome shotgun (WGS) entry which is preliminary data.</text>
</comment>
<gene>
    <name evidence="3" type="ORF">FPY71_13725</name>
</gene>
<dbReference type="OrthoDB" id="9806425at2"/>
<proteinExistence type="predicted"/>
<dbReference type="PANTHER" id="PTHR35342">
    <property type="entry name" value="TRICARBOXYLIC TRANSPORT PROTEIN"/>
    <property type="match status" value="1"/>
</dbReference>
<feature type="transmembrane region" description="Helical" evidence="1">
    <location>
        <begin position="415"/>
        <end position="432"/>
    </location>
</feature>
<feature type="transmembrane region" description="Helical" evidence="1">
    <location>
        <begin position="170"/>
        <end position="188"/>
    </location>
</feature>
<reference evidence="3 4" key="1">
    <citation type="submission" date="2019-08" db="EMBL/GenBank/DDBJ databases">
        <title>Aureimonas fodiniaquatilis sp. nov., isolated from a coal mine wastewater.</title>
        <authorList>
            <person name="Kim W."/>
        </authorList>
    </citation>
    <scope>NUCLEOTIDE SEQUENCE [LARGE SCALE GENOMIC DNA]</scope>
    <source>
        <strain evidence="3 4">CAU 1482</strain>
    </source>
</reference>
<accession>A0A5B0DU99</accession>
<evidence type="ECO:0000313" key="3">
    <source>
        <dbReference type="EMBL" id="KAA0969582.1"/>
    </source>
</evidence>
<feature type="transmembrane region" description="Helical" evidence="1">
    <location>
        <begin position="119"/>
        <end position="141"/>
    </location>
</feature>
<evidence type="ECO:0000313" key="4">
    <source>
        <dbReference type="Proteomes" id="UP000324738"/>
    </source>
</evidence>
<feature type="transmembrane region" description="Helical" evidence="1">
    <location>
        <begin position="200"/>
        <end position="220"/>
    </location>
</feature>
<feature type="transmembrane region" description="Helical" evidence="1">
    <location>
        <begin position="148"/>
        <end position="164"/>
    </location>
</feature>
<dbReference type="Pfam" id="PF01970">
    <property type="entry name" value="TctA"/>
    <property type="match status" value="1"/>
</dbReference>
<name>A0A5B0DU99_9HYPH</name>
<evidence type="ECO:0000259" key="2">
    <source>
        <dbReference type="Pfam" id="PF01970"/>
    </source>
</evidence>
<feature type="transmembrane region" description="Helical" evidence="1">
    <location>
        <begin position="392"/>
        <end position="409"/>
    </location>
</feature>
<dbReference type="EMBL" id="VTWH01000003">
    <property type="protein sequence ID" value="KAA0969582.1"/>
    <property type="molecule type" value="Genomic_DNA"/>
</dbReference>
<dbReference type="RefSeq" id="WP_149300866.1">
    <property type="nucleotide sequence ID" value="NZ_VTWH01000003.1"/>
</dbReference>
<keyword evidence="1" id="KW-1133">Transmembrane helix</keyword>
<keyword evidence="4" id="KW-1185">Reference proteome</keyword>
<dbReference type="AlphaFoldDB" id="A0A5B0DU99"/>
<feature type="transmembrane region" description="Helical" evidence="1">
    <location>
        <begin position="439"/>
        <end position="456"/>
    </location>
</feature>
<feature type="transmembrane region" description="Helical" evidence="1">
    <location>
        <begin position="21"/>
        <end position="40"/>
    </location>
</feature>
<protein>
    <submittedName>
        <fullName evidence="3">C4-dicarboxylate ABC transporter permease</fullName>
    </submittedName>
</protein>
<dbReference type="PANTHER" id="PTHR35342:SF5">
    <property type="entry name" value="TRICARBOXYLIC TRANSPORT PROTEIN"/>
    <property type="match status" value="1"/>
</dbReference>
<feature type="transmembrane region" description="Helical" evidence="1">
    <location>
        <begin position="468"/>
        <end position="492"/>
    </location>
</feature>
<feature type="transmembrane region" description="Helical" evidence="1">
    <location>
        <begin position="81"/>
        <end position="99"/>
    </location>
</feature>
<feature type="domain" description="DUF112" evidence="2">
    <location>
        <begin position="22"/>
        <end position="444"/>
    </location>
</feature>
<sequence>MSMILDNFIPAMAIVMSPTNMFIMIVGVIVGTLLGALPGFGAAQALALMFPFTFGMDPISGVLFFIAIYAAAEYGGSIPAILIRTPGTTAAAITVLDGYPMARQGLAGRALKISLYTGVFGSLFSSFAFLFGASGLAWVGLQFGPTEMFAVGIFGLAIIGSFFGNDPVKGFVATGIGLFLATIGSSGFSGTRFTFGQASLLDGMPLIVVIIGIMAMPEAFRLMMARKGDDPELDKTLNQSAPGNKVNWTDMRNLLPTMWRGTIVGTLIGAIPGPGATVASLVAYNEEKRWSKHPPEKFGTGLDEGVAAPETANNAIVAGSLIPSLALGIPGSGAIAILLGLLISRGIVPGPLLFTQGGPLVMSVFIGLIISAILMLFVGIAGIRAFVQVARIPRYVLAPFVMITLIIGTYSYQNYSAHVIIALVIGAGAYWLEKLRVPVIPIVLAFVMGPIVESNLNRAMVINGGDLTFIFTRPIAMGIIILAIVTAVFSFLRSRPTKAAEA</sequence>
<feature type="transmembrane region" description="Helical" evidence="1">
    <location>
        <begin position="325"/>
        <end position="348"/>
    </location>
</feature>
<keyword evidence="1" id="KW-0472">Membrane</keyword>
<organism evidence="3 4">
    <name type="scientific">Aureimonas fodinaquatilis</name>
    <dbReference type="NCBI Taxonomy" id="2565783"/>
    <lineage>
        <taxon>Bacteria</taxon>
        <taxon>Pseudomonadati</taxon>
        <taxon>Pseudomonadota</taxon>
        <taxon>Alphaproteobacteria</taxon>
        <taxon>Hyphomicrobiales</taxon>
        <taxon>Aurantimonadaceae</taxon>
        <taxon>Aureimonas</taxon>
    </lineage>
</organism>
<feature type="transmembrane region" description="Helical" evidence="1">
    <location>
        <begin position="258"/>
        <end position="284"/>
    </location>
</feature>
<feature type="transmembrane region" description="Helical" evidence="1">
    <location>
        <begin position="46"/>
        <end position="69"/>
    </location>
</feature>
<dbReference type="Proteomes" id="UP000324738">
    <property type="component" value="Unassembled WGS sequence"/>
</dbReference>